<keyword evidence="3" id="KW-1185">Reference proteome</keyword>
<gene>
    <name evidence="2" type="ORF">GCM10023149_27230</name>
</gene>
<comment type="caution">
    <text evidence="2">The sequence shown here is derived from an EMBL/GenBank/DDBJ whole genome shotgun (WGS) entry which is preliminary data.</text>
</comment>
<evidence type="ECO:0000256" key="1">
    <source>
        <dbReference type="SAM" id="SignalP"/>
    </source>
</evidence>
<evidence type="ECO:0000313" key="3">
    <source>
        <dbReference type="Proteomes" id="UP001500582"/>
    </source>
</evidence>
<name>A0ABP8GJB0_9SPHI</name>
<evidence type="ECO:0000313" key="2">
    <source>
        <dbReference type="EMBL" id="GAA4325124.1"/>
    </source>
</evidence>
<sequence length="94" mass="10683">MKPITIALLTLLFLSGCTAFSRHTSSYQLGMTDAEFIVKNPTARVVERSVDCTVYRLDIYLNEGLVHKYLYFTNSKLIKIHNGPTEPYAQPSNR</sequence>
<reference evidence="3" key="1">
    <citation type="journal article" date="2019" name="Int. J. Syst. Evol. Microbiol.">
        <title>The Global Catalogue of Microorganisms (GCM) 10K type strain sequencing project: providing services to taxonomists for standard genome sequencing and annotation.</title>
        <authorList>
            <consortium name="The Broad Institute Genomics Platform"/>
            <consortium name="The Broad Institute Genome Sequencing Center for Infectious Disease"/>
            <person name="Wu L."/>
            <person name="Ma J."/>
        </authorList>
    </citation>
    <scope>NUCLEOTIDE SEQUENCE [LARGE SCALE GENOMIC DNA]</scope>
    <source>
        <strain evidence="3">JCM 17705</strain>
    </source>
</reference>
<protein>
    <submittedName>
        <fullName evidence="2">Uncharacterized protein</fullName>
    </submittedName>
</protein>
<dbReference type="EMBL" id="BAABFT010000006">
    <property type="protein sequence ID" value="GAA4325124.1"/>
    <property type="molecule type" value="Genomic_DNA"/>
</dbReference>
<dbReference type="RefSeq" id="WP_345211646.1">
    <property type="nucleotide sequence ID" value="NZ_BAABFT010000006.1"/>
</dbReference>
<keyword evidence="1" id="KW-0732">Signal</keyword>
<proteinExistence type="predicted"/>
<organism evidence="2 3">
    <name type="scientific">Mucilaginibacter gynuensis</name>
    <dbReference type="NCBI Taxonomy" id="1302236"/>
    <lineage>
        <taxon>Bacteria</taxon>
        <taxon>Pseudomonadati</taxon>
        <taxon>Bacteroidota</taxon>
        <taxon>Sphingobacteriia</taxon>
        <taxon>Sphingobacteriales</taxon>
        <taxon>Sphingobacteriaceae</taxon>
        <taxon>Mucilaginibacter</taxon>
    </lineage>
</organism>
<dbReference type="PROSITE" id="PS51257">
    <property type="entry name" value="PROKAR_LIPOPROTEIN"/>
    <property type="match status" value="1"/>
</dbReference>
<feature type="chain" id="PRO_5046848055" evidence="1">
    <location>
        <begin position="20"/>
        <end position="94"/>
    </location>
</feature>
<accession>A0ABP8GJB0</accession>
<feature type="signal peptide" evidence="1">
    <location>
        <begin position="1"/>
        <end position="19"/>
    </location>
</feature>
<dbReference type="Proteomes" id="UP001500582">
    <property type="component" value="Unassembled WGS sequence"/>
</dbReference>